<accession>A0ABV0U4B5</accession>
<comment type="caution">
    <text evidence="1">The sequence shown here is derived from an EMBL/GenBank/DDBJ whole genome shotgun (WGS) entry which is preliminary data.</text>
</comment>
<organism evidence="1 2">
    <name type="scientific">Ilyodon furcidens</name>
    <name type="common">goldbreast splitfin</name>
    <dbReference type="NCBI Taxonomy" id="33524"/>
    <lineage>
        <taxon>Eukaryota</taxon>
        <taxon>Metazoa</taxon>
        <taxon>Chordata</taxon>
        <taxon>Craniata</taxon>
        <taxon>Vertebrata</taxon>
        <taxon>Euteleostomi</taxon>
        <taxon>Actinopterygii</taxon>
        <taxon>Neopterygii</taxon>
        <taxon>Teleostei</taxon>
        <taxon>Neoteleostei</taxon>
        <taxon>Acanthomorphata</taxon>
        <taxon>Ovalentaria</taxon>
        <taxon>Atherinomorphae</taxon>
        <taxon>Cyprinodontiformes</taxon>
        <taxon>Goodeidae</taxon>
        <taxon>Ilyodon</taxon>
    </lineage>
</organism>
<proteinExistence type="predicted"/>
<keyword evidence="2" id="KW-1185">Reference proteome</keyword>
<sequence>MLDLIFSQMCVVHFTQICKNVNLTVLYFFVHCQLPSFLQTLVNGIPLWKLAIVINPNVDMPDCKSIVRQENFPFALEQMSQLLAPLPGSSGCCGSAMPCRNTTMPTQSERTGAP</sequence>
<protein>
    <submittedName>
        <fullName evidence="1">Uncharacterized protein</fullName>
    </submittedName>
</protein>
<gene>
    <name evidence="1" type="ORF">ILYODFUR_009172</name>
</gene>
<dbReference type="Proteomes" id="UP001482620">
    <property type="component" value="Unassembled WGS sequence"/>
</dbReference>
<evidence type="ECO:0000313" key="2">
    <source>
        <dbReference type="Proteomes" id="UP001482620"/>
    </source>
</evidence>
<evidence type="ECO:0000313" key="1">
    <source>
        <dbReference type="EMBL" id="MEQ2239881.1"/>
    </source>
</evidence>
<reference evidence="1 2" key="1">
    <citation type="submission" date="2021-06" db="EMBL/GenBank/DDBJ databases">
        <authorList>
            <person name="Palmer J.M."/>
        </authorList>
    </citation>
    <scope>NUCLEOTIDE SEQUENCE [LARGE SCALE GENOMIC DNA]</scope>
    <source>
        <strain evidence="2">if_2019</strain>
        <tissue evidence="1">Muscle</tissue>
    </source>
</reference>
<name>A0ABV0U4B5_9TELE</name>
<dbReference type="EMBL" id="JAHRIQ010058560">
    <property type="protein sequence ID" value="MEQ2239881.1"/>
    <property type="molecule type" value="Genomic_DNA"/>
</dbReference>